<dbReference type="SUPFAM" id="SSF56112">
    <property type="entry name" value="Protein kinase-like (PK-like)"/>
    <property type="match status" value="1"/>
</dbReference>
<keyword evidence="9 13" id="KW-1133">Transmembrane helix</keyword>
<keyword evidence="10 13" id="KW-0472">Membrane</keyword>
<dbReference type="InterPro" id="IPR003591">
    <property type="entry name" value="Leu-rich_rpt_typical-subtyp"/>
</dbReference>
<dbReference type="OMA" id="YELMVLK"/>
<name>A0A0K9Q470_ZOSMR</name>
<keyword evidence="17" id="KW-1185">Reference proteome</keyword>
<sequence>MEVFGVFVAICLLASTVSGQLPSQEILALLEFKKGVTLDPTGYILDSWSANSVDVNGCPSSWNGIVCNAGNVAVVVLDNLNLAADVDIGVFANLTMLFKLSMSNNSISGVLGSNVGNFRSLNYFDISNNLFSGNLPEAIGRIGTLKNFSVAGNNFTGLLPKSIVGLTSILSLDLSRNSFSGVVPSSLTKLKSLVSLKLSFNEFSKRMPAGFQKLTNLKELDLSWNRLDGGVDWIFLMQSTVAHVDLSGNLLISLSTKELKFLSDISDTVKYLNLSNNQITGSLIDGGTLSTFGSLKVLDLSYNQISGELPGFSYVYELEVLRLGSNRFSGSLPSVLLKGDSLVLTELDLSTNNLSGGINMITSPTLQILNISSNSLSGNLPLIIGGCSVVDLSRNQFTGNLSALEKWSDGIEFIDLSQNNLAGSIPESTSQFLRLNYLNLSSNSLTGSPPVVLASYPKLTTLDLSSNKLSGIIPNKLLTSPTLQELHLQENLFSGSILLPALPRKSNLQVLDISRNRFSGDFPVDFNSLSSLQILNIAENNLSGHLPVGLSELISLISLDLSHNFLTGSLPKYLSSSLESFNVSYNDLSGIVPVNLRKFPDSSFHPGNSGLQIPSSQLKSDSNANTEKSMKNKIQTLIKVIIIVTCVVIVFILILLAIVVHHKRKSRKSVLEDGTSKDSVKGRETSDTHVVSTDELKEACGRRSVEGKKVAVVSDLSPPKTSHVSCSPDSGDSYMAENFGRLDAVQRSPERLAGDLHFLDDTIAVTPEELSRAPAEVLGRSSHGTSYKATLDNGILLTVKWLRQGVAKPKKEFVKEAKKFANIRHPNVVGLRGYYWGPSQHEKLLLADYISPGSLASFLYGRPERKSPPLTWPQRLKIAVDIARGLNYLHLDRSLPHGNMKASNVLLEGLDLNAKVAGYGLHRLMTQAGTIEQISDLGVLGYRAPELAVSKKPSPSFKADVYGFGVILLELLTGRCAGDLLEEEGCVTLIDWVRLRVTNGLGLDCFDLSMNSESSRSDVDNVNGMREMLGIALRCIRSVSERPVIKSVYEDLSSV</sequence>
<dbReference type="GO" id="GO:0004672">
    <property type="term" value="F:protein kinase activity"/>
    <property type="evidence" value="ECO:0000318"/>
    <property type="project" value="GO_Central"/>
</dbReference>
<feature type="transmembrane region" description="Helical" evidence="13">
    <location>
        <begin position="637"/>
        <end position="660"/>
    </location>
</feature>
<evidence type="ECO:0000313" key="17">
    <source>
        <dbReference type="Proteomes" id="UP000036987"/>
    </source>
</evidence>
<evidence type="ECO:0000256" key="11">
    <source>
        <dbReference type="ARBA" id="ARBA00023170"/>
    </source>
</evidence>
<evidence type="ECO:0000256" key="1">
    <source>
        <dbReference type="ARBA" id="ARBA00004167"/>
    </source>
</evidence>
<gene>
    <name evidence="16" type="ORF">ZOSMA_117G00680</name>
</gene>
<keyword evidence="4 13" id="KW-0812">Transmembrane</keyword>
<evidence type="ECO:0000256" key="8">
    <source>
        <dbReference type="ARBA" id="ARBA00022840"/>
    </source>
</evidence>
<dbReference type="PROSITE" id="PS51450">
    <property type="entry name" value="LRR"/>
    <property type="match status" value="2"/>
</dbReference>
<evidence type="ECO:0000256" key="12">
    <source>
        <dbReference type="SAM" id="MobiDB-lite"/>
    </source>
</evidence>
<comment type="caution">
    <text evidence="16">The sequence shown here is derived from an EMBL/GenBank/DDBJ whole genome shotgun (WGS) entry which is preliminary data.</text>
</comment>
<keyword evidence="11" id="KW-0675">Receptor</keyword>
<feature type="domain" description="Protein kinase" evidence="15">
    <location>
        <begin position="772"/>
        <end position="1055"/>
    </location>
</feature>
<dbReference type="InterPro" id="IPR013210">
    <property type="entry name" value="LRR_N_plant-typ"/>
</dbReference>
<dbReference type="InterPro" id="IPR000719">
    <property type="entry name" value="Prot_kinase_dom"/>
</dbReference>
<proteinExistence type="predicted"/>
<keyword evidence="6" id="KW-0677">Repeat</keyword>
<dbReference type="AlphaFoldDB" id="A0A0K9Q470"/>
<dbReference type="Gene3D" id="1.10.510.10">
    <property type="entry name" value="Transferase(Phosphotransferase) domain 1"/>
    <property type="match status" value="1"/>
</dbReference>
<dbReference type="InterPro" id="IPR001611">
    <property type="entry name" value="Leu-rich_rpt"/>
</dbReference>
<evidence type="ECO:0000256" key="14">
    <source>
        <dbReference type="SAM" id="SignalP"/>
    </source>
</evidence>
<feature type="region of interest" description="Disordered" evidence="12">
    <location>
        <begin position="669"/>
        <end position="692"/>
    </location>
</feature>
<dbReference type="STRING" id="29655.A0A0K9Q470"/>
<evidence type="ECO:0000256" key="2">
    <source>
        <dbReference type="ARBA" id="ARBA00022553"/>
    </source>
</evidence>
<evidence type="ECO:0000256" key="10">
    <source>
        <dbReference type="ARBA" id="ARBA00023136"/>
    </source>
</evidence>
<evidence type="ECO:0000256" key="5">
    <source>
        <dbReference type="ARBA" id="ARBA00022729"/>
    </source>
</evidence>
<evidence type="ECO:0000256" key="13">
    <source>
        <dbReference type="SAM" id="Phobius"/>
    </source>
</evidence>
<dbReference type="Gene3D" id="3.30.200.20">
    <property type="entry name" value="Phosphorylase Kinase, domain 1"/>
    <property type="match status" value="1"/>
</dbReference>
<keyword evidence="3" id="KW-0433">Leucine-rich repeat</keyword>
<evidence type="ECO:0000256" key="3">
    <source>
        <dbReference type="ARBA" id="ARBA00022614"/>
    </source>
</evidence>
<dbReference type="Pfam" id="PF13855">
    <property type="entry name" value="LRR_8"/>
    <property type="match status" value="3"/>
</dbReference>
<evidence type="ECO:0000256" key="9">
    <source>
        <dbReference type="ARBA" id="ARBA00022989"/>
    </source>
</evidence>
<protein>
    <submittedName>
        <fullName evidence="16">Pangloss2</fullName>
    </submittedName>
</protein>
<feature type="chain" id="PRO_5005528146" evidence="14">
    <location>
        <begin position="20"/>
        <end position="1055"/>
    </location>
</feature>
<dbReference type="SMART" id="SM00369">
    <property type="entry name" value="LRR_TYP"/>
    <property type="match status" value="10"/>
</dbReference>
<dbReference type="FunFam" id="3.30.200.20:FF:000486">
    <property type="entry name" value="Leucine-rich repeat receptor-like protein kinase"/>
    <property type="match status" value="1"/>
</dbReference>
<feature type="signal peptide" evidence="14">
    <location>
        <begin position="1"/>
        <end position="19"/>
    </location>
</feature>
<dbReference type="Proteomes" id="UP000036987">
    <property type="component" value="Unassembled WGS sequence"/>
</dbReference>
<dbReference type="InterPro" id="IPR053059">
    <property type="entry name" value="Inactive_SerThr-Kinase_ABA"/>
</dbReference>
<dbReference type="GO" id="GO:0005886">
    <property type="term" value="C:plasma membrane"/>
    <property type="evidence" value="ECO:0000318"/>
    <property type="project" value="GO_Central"/>
</dbReference>
<keyword evidence="2" id="KW-0597">Phosphoprotein</keyword>
<evidence type="ECO:0000313" key="16">
    <source>
        <dbReference type="EMBL" id="KMZ75250.1"/>
    </source>
</evidence>
<dbReference type="Pfam" id="PF07714">
    <property type="entry name" value="PK_Tyr_Ser-Thr"/>
    <property type="match status" value="1"/>
</dbReference>
<dbReference type="InterPro" id="IPR011009">
    <property type="entry name" value="Kinase-like_dom_sf"/>
</dbReference>
<dbReference type="PRINTS" id="PR00019">
    <property type="entry name" value="LEURICHRPT"/>
</dbReference>
<keyword evidence="5 14" id="KW-0732">Signal</keyword>
<dbReference type="FunFam" id="3.80.10.10:FF:000095">
    <property type="entry name" value="LRR receptor-like serine/threonine-protein kinase GSO1"/>
    <property type="match status" value="1"/>
</dbReference>
<keyword evidence="8" id="KW-0067">ATP-binding</keyword>
<evidence type="ECO:0000256" key="4">
    <source>
        <dbReference type="ARBA" id="ARBA00022692"/>
    </source>
</evidence>
<dbReference type="Pfam" id="PF08263">
    <property type="entry name" value="LRRNT_2"/>
    <property type="match status" value="1"/>
</dbReference>
<dbReference type="GO" id="GO:0005524">
    <property type="term" value="F:ATP binding"/>
    <property type="evidence" value="ECO:0007669"/>
    <property type="project" value="UniProtKB-KW"/>
</dbReference>
<dbReference type="PANTHER" id="PTHR48003">
    <property type="entry name" value="OS07G0626500 PROTEIN"/>
    <property type="match status" value="1"/>
</dbReference>
<dbReference type="GO" id="GO:0009789">
    <property type="term" value="P:positive regulation of abscisic acid-activated signaling pathway"/>
    <property type="evidence" value="ECO:0000318"/>
    <property type="project" value="GO_Central"/>
</dbReference>
<dbReference type="FunFam" id="3.80.10.10:FF:000686">
    <property type="entry name" value="LRR receptor-like serine/threonine-protein kinase GHR1"/>
    <property type="match status" value="1"/>
</dbReference>
<dbReference type="EMBL" id="LFYR01000192">
    <property type="protein sequence ID" value="KMZ75250.1"/>
    <property type="molecule type" value="Genomic_DNA"/>
</dbReference>
<dbReference type="Pfam" id="PF00560">
    <property type="entry name" value="LRR_1"/>
    <property type="match status" value="4"/>
</dbReference>
<dbReference type="SUPFAM" id="SSF52058">
    <property type="entry name" value="L domain-like"/>
    <property type="match status" value="2"/>
</dbReference>
<keyword evidence="7" id="KW-0547">Nucleotide-binding</keyword>
<evidence type="ECO:0000259" key="15">
    <source>
        <dbReference type="PROSITE" id="PS50011"/>
    </source>
</evidence>
<evidence type="ECO:0000256" key="7">
    <source>
        <dbReference type="ARBA" id="ARBA00022741"/>
    </source>
</evidence>
<reference evidence="17" key="1">
    <citation type="journal article" date="2016" name="Nature">
        <title>The genome of the seagrass Zostera marina reveals angiosperm adaptation to the sea.</title>
        <authorList>
            <person name="Olsen J.L."/>
            <person name="Rouze P."/>
            <person name="Verhelst B."/>
            <person name="Lin Y.-C."/>
            <person name="Bayer T."/>
            <person name="Collen J."/>
            <person name="Dattolo E."/>
            <person name="De Paoli E."/>
            <person name="Dittami S."/>
            <person name="Maumus F."/>
            <person name="Michel G."/>
            <person name="Kersting A."/>
            <person name="Lauritano C."/>
            <person name="Lohaus R."/>
            <person name="Toepel M."/>
            <person name="Tonon T."/>
            <person name="Vanneste K."/>
            <person name="Amirebrahimi M."/>
            <person name="Brakel J."/>
            <person name="Bostroem C."/>
            <person name="Chovatia M."/>
            <person name="Grimwood J."/>
            <person name="Jenkins J.W."/>
            <person name="Jueterbock A."/>
            <person name="Mraz A."/>
            <person name="Stam W.T."/>
            <person name="Tice H."/>
            <person name="Bornberg-Bauer E."/>
            <person name="Green P.J."/>
            <person name="Pearson G.A."/>
            <person name="Procaccini G."/>
            <person name="Duarte C.M."/>
            <person name="Schmutz J."/>
            <person name="Reusch T.B.H."/>
            <person name="Van de Peer Y."/>
        </authorList>
    </citation>
    <scope>NUCLEOTIDE SEQUENCE [LARGE SCALE GENOMIC DNA]</scope>
    <source>
        <strain evidence="17">cv. Finnish</strain>
    </source>
</reference>
<organism evidence="16 17">
    <name type="scientific">Zostera marina</name>
    <name type="common">Eelgrass</name>
    <dbReference type="NCBI Taxonomy" id="29655"/>
    <lineage>
        <taxon>Eukaryota</taxon>
        <taxon>Viridiplantae</taxon>
        <taxon>Streptophyta</taxon>
        <taxon>Embryophyta</taxon>
        <taxon>Tracheophyta</taxon>
        <taxon>Spermatophyta</taxon>
        <taxon>Magnoliopsida</taxon>
        <taxon>Liliopsida</taxon>
        <taxon>Zosteraceae</taxon>
        <taxon>Zostera</taxon>
    </lineage>
</organism>
<dbReference type="OrthoDB" id="424823at2759"/>
<dbReference type="InterPro" id="IPR032675">
    <property type="entry name" value="LRR_dom_sf"/>
</dbReference>
<evidence type="ECO:0000256" key="6">
    <source>
        <dbReference type="ARBA" id="ARBA00022737"/>
    </source>
</evidence>
<dbReference type="InterPro" id="IPR001245">
    <property type="entry name" value="Ser-Thr/Tyr_kinase_cat_dom"/>
</dbReference>
<comment type="subcellular location">
    <subcellularLocation>
        <location evidence="1">Membrane</location>
        <topology evidence="1">Single-pass membrane protein</topology>
    </subcellularLocation>
</comment>
<dbReference type="PROSITE" id="PS50011">
    <property type="entry name" value="PROTEIN_KINASE_DOM"/>
    <property type="match status" value="1"/>
</dbReference>
<accession>A0A0K9Q470</accession>
<dbReference type="Pfam" id="PF13516">
    <property type="entry name" value="LRR_6"/>
    <property type="match status" value="1"/>
</dbReference>
<dbReference type="PANTHER" id="PTHR48003:SF4">
    <property type="entry name" value="LRR RECEPTOR-LIKE SERINE_THREONINE-PROTEIN KINASE GHR1"/>
    <property type="match status" value="1"/>
</dbReference>
<dbReference type="Gene3D" id="3.80.10.10">
    <property type="entry name" value="Ribonuclease Inhibitor"/>
    <property type="match status" value="3"/>
</dbReference>